<evidence type="ECO:0000313" key="3">
    <source>
        <dbReference type="EMBL" id="KAF5190508.1"/>
    </source>
</evidence>
<keyword evidence="4" id="KW-1185">Reference proteome</keyword>
<evidence type="ECO:0000256" key="1">
    <source>
        <dbReference type="SAM" id="MobiDB-lite"/>
    </source>
</evidence>
<name>A0A7J6W176_THATH</name>
<dbReference type="PANTHER" id="PTHR31973">
    <property type="entry name" value="POLYPROTEIN, PUTATIVE-RELATED"/>
    <property type="match status" value="1"/>
</dbReference>
<dbReference type="InterPro" id="IPR004332">
    <property type="entry name" value="Transposase_MuDR"/>
</dbReference>
<feature type="region of interest" description="Disordered" evidence="1">
    <location>
        <begin position="285"/>
        <end position="326"/>
    </location>
</feature>
<dbReference type="AlphaFoldDB" id="A0A7J6W176"/>
<sequence>MYSINEILGVKNFLAHFGGNWENVKPGTTELVDYKGGRRRKLQLDGDELNMIDLKKEILELMGKESMGPSSIQLSCIIENCLKDLKTDGDLMEMWKTLMPAKDRNFHIFVTVDPNNPTLSEPKSPPQPPTKPKPKSLLKKTCDAPTPPRRSTRLLSNPQTDCHVDFISLLNESNEPVVDEVPMTPLPTTGGSNSEVTPPTSRSTQKILELLKNVPNAPQVLKSCEDVIHLFDAFDDVVRKKNGIDDTMDTESVDLGSDQDENERLGFDAGIAFGPCVKLSADYVSSEDELDDMNDEEDAEDTDFVPPISEDDESSDMSTDEEAENVEVVPKNVNIEEEADEVKQFKKLAENIFEAEDDEDKEVNPALLSDMKLVPNMKWNTMKECRRFFRNYAVTKRFQWTQVKNDRKRNQLKCADEKCKWFIRCSLKKDNHTLQLRKHYDVHVCETDWQDKCVHINAPWVISKVLDSFRVHPEWKPKNIKAEVKRQWAYDITYWTAWNARVKMLEIINGNYEESFAMLPELRRQILKGNPDSVCRWGENKKTWNMILGLLQQYILKHNDVENLSFISDRQKGLIQAVAESYPEADH</sequence>
<feature type="region of interest" description="Disordered" evidence="1">
    <location>
        <begin position="113"/>
        <end position="157"/>
    </location>
</feature>
<dbReference type="Proteomes" id="UP000554482">
    <property type="component" value="Unassembled WGS sequence"/>
</dbReference>
<feature type="non-terminal residue" evidence="3">
    <location>
        <position position="1"/>
    </location>
</feature>
<evidence type="ECO:0000259" key="2">
    <source>
        <dbReference type="Pfam" id="PF03108"/>
    </source>
</evidence>
<dbReference type="EMBL" id="JABWDY010024104">
    <property type="protein sequence ID" value="KAF5190508.1"/>
    <property type="molecule type" value="Genomic_DNA"/>
</dbReference>
<reference evidence="3 4" key="1">
    <citation type="submission" date="2020-06" db="EMBL/GenBank/DDBJ databases">
        <title>Transcriptomic and genomic resources for Thalictrum thalictroides and T. hernandezii: Facilitating candidate gene discovery in an emerging model plant lineage.</title>
        <authorList>
            <person name="Arias T."/>
            <person name="Riano-Pachon D.M."/>
            <person name="Di Stilio V.S."/>
        </authorList>
    </citation>
    <scope>NUCLEOTIDE SEQUENCE [LARGE SCALE GENOMIC DNA]</scope>
    <source>
        <strain evidence="4">cv. WT478/WT964</strain>
        <tissue evidence="3">Leaves</tissue>
    </source>
</reference>
<gene>
    <name evidence="3" type="ORF">FRX31_019907</name>
</gene>
<dbReference type="OrthoDB" id="1932754at2759"/>
<protein>
    <submittedName>
        <fullName evidence="3">Mudr family transposase</fullName>
    </submittedName>
</protein>
<organism evidence="3 4">
    <name type="scientific">Thalictrum thalictroides</name>
    <name type="common">Rue-anemone</name>
    <name type="synonym">Anemone thalictroides</name>
    <dbReference type="NCBI Taxonomy" id="46969"/>
    <lineage>
        <taxon>Eukaryota</taxon>
        <taxon>Viridiplantae</taxon>
        <taxon>Streptophyta</taxon>
        <taxon>Embryophyta</taxon>
        <taxon>Tracheophyta</taxon>
        <taxon>Spermatophyta</taxon>
        <taxon>Magnoliopsida</taxon>
        <taxon>Ranunculales</taxon>
        <taxon>Ranunculaceae</taxon>
        <taxon>Thalictroideae</taxon>
        <taxon>Thalictrum</taxon>
    </lineage>
</organism>
<evidence type="ECO:0000313" key="4">
    <source>
        <dbReference type="Proteomes" id="UP000554482"/>
    </source>
</evidence>
<feature type="compositionally biased region" description="Acidic residues" evidence="1">
    <location>
        <begin position="285"/>
        <end position="325"/>
    </location>
</feature>
<accession>A0A7J6W176</accession>
<dbReference type="PANTHER" id="PTHR31973:SF187">
    <property type="entry name" value="MUTATOR TRANSPOSASE MUDRA PROTEIN"/>
    <property type="match status" value="1"/>
</dbReference>
<dbReference type="Pfam" id="PF03108">
    <property type="entry name" value="DBD_Tnp_Mut"/>
    <property type="match status" value="1"/>
</dbReference>
<proteinExistence type="predicted"/>
<feature type="domain" description="Transposase MuDR plant" evidence="2">
    <location>
        <begin position="377"/>
        <end position="435"/>
    </location>
</feature>
<comment type="caution">
    <text evidence="3">The sequence shown here is derived from an EMBL/GenBank/DDBJ whole genome shotgun (WGS) entry which is preliminary data.</text>
</comment>